<comment type="caution">
    <text evidence="7">The sequence shown here is derived from an EMBL/GenBank/DDBJ whole genome shotgun (WGS) entry which is preliminary data.</text>
</comment>
<feature type="domain" description="MADS-box" evidence="6">
    <location>
        <begin position="9"/>
        <end position="69"/>
    </location>
</feature>
<protein>
    <submittedName>
        <fullName evidence="7">Agamous-like MADS-box protein AGL29</fullName>
    </submittedName>
</protein>
<dbReference type="FunFam" id="3.40.1810.10:FF:000006">
    <property type="entry name" value="Agamous-like MADS-box protein AGL62"/>
    <property type="match status" value="1"/>
</dbReference>
<comment type="subcellular location">
    <subcellularLocation>
        <location evidence="1">Nucleus</location>
    </subcellularLocation>
</comment>
<dbReference type="Gene3D" id="3.40.1810.10">
    <property type="entry name" value="Transcription factor, MADS-box"/>
    <property type="match status" value="1"/>
</dbReference>
<evidence type="ECO:0000256" key="4">
    <source>
        <dbReference type="ARBA" id="ARBA00023163"/>
    </source>
</evidence>
<keyword evidence="8" id="KW-1185">Reference proteome</keyword>
<dbReference type="AlphaFoldDB" id="A0A8K0ID05"/>
<evidence type="ECO:0000313" key="7">
    <source>
        <dbReference type="EMBL" id="KAG1348109.1"/>
    </source>
</evidence>
<dbReference type="GO" id="GO:0005634">
    <property type="term" value="C:nucleus"/>
    <property type="evidence" value="ECO:0007669"/>
    <property type="project" value="UniProtKB-SubCell"/>
</dbReference>
<sequence>MPRKTKTTRGKQKIEIKRIQSEEARQICFSKRRSGVFTKASDLSTLCGPDVAVLVFSPRGKPFSFGSPAVNPVIDRFVLDGSSSSGPGYHCGPPSNKVQQLSKLCMDLTDQLHACKAKSAMLKEKLSSPTRNLEFDWFENMDDLEPHELGRLAGALKQVKANADAHINALLLHGTGALSSTTPVMTNNQVEGASSSSVVMAAASSNGVMAGNVGTSNYAVGDHLVAEMTMSSPPSWPYDEQGFGPGFLF</sequence>
<evidence type="ECO:0000256" key="2">
    <source>
        <dbReference type="ARBA" id="ARBA00023015"/>
    </source>
</evidence>
<organism evidence="7 8">
    <name type="scientific">Cocos nucifera</name>
    <name type="common">Coconut palm</name>
    <dbReference type="NCBI Taxonomy" id="13894"/>
    <lineage>
        <taxon>Eukaryota</taxon>
        <taxon>Viridiplantae</taxon>
        <taxon>Streptophyta</taxon>
        <taxon>Embryophyta</taxon>
        <taxon>Tracheophyta</taxon>
        <taxon>Spermatophyta</taxon>
        <taxon>Magnoliopsida</taxon>
        <taxon>Liliopsida</taxon>
        <taxon>Arecaceae</taxon>
        <taxon>Arecoideae</taxon>
        <taxon>Cocoseae</taxon>
        <taxon>Attaleinae</taxon>
        <taxon>Cocos</taxon>
    </lineage>
</organism>
<dbReference type="SUPFAM" id="SSF55455">
    <property type="entry name" value="SRF-like"/>
    <property type="match status" value="1"/>
</dbReference>
<keyword evidence="4" id="KW-0804">Transcription</keyword>
<evidence type="ECO:0000256" key="1">
    <source>
        <dbReference type="ARBA" id="ARBA00004123"/>
    </source>
</evidence>
<dbReference type="OrthoDB" id="778914at2759"/>
<dbReference type="GO" id="GO:0046983">
    <property type="term" value="F:protein dimerization activity"/>
    <property type="evidence" value="ECO:0007669"/>
    <property type="project" value="InterPro"/>
</dbReference>
<dbReference type="GO" id="GO:0000981">
    <property type="term" value="F:DNA-binding transcription factor activity, RNA polymerase II-specific"/>
    <property type="evidence" value="ECO:0007669"/>
    <property type="project" value="TreeGrafter"/>
</dbReference>
<proteinExistence type="predicted"/>
<evidence type="ECO:0000256" key="5">
    <source>
        <dbReference type="ARBA" id="ARBA00023242"/>
    </source>
</evidence>
<keyword evidence="3" id="KW-0238">DNA-binding</keyword>
<accession>A0A8K0ID05</accession>
<reference evidence="7" key="2">
    <citation type="submission" date="2019-07" db="EMBL/GenBank/DDBJ databases">
        <authorList>
            <person name="Yang Y."/>
            <person name="Bocs S."/>
            <person name="Baudouin L."/>
        </authorList>
    </citation>
    <scope>NUCLEOTIDE SEQUENCE</scope>
    <source>
        <tissue evidence="7">Spear leaf of Hainan Tall coconut</tissue>
    </source>
</reference>
<dbReference type="InterPro" id="IPR033896">
    <property type="entry name" value="MEF2-like_N"/>
</dbReference>
<name>A0A8K0ID05_COCNU</name>
<dbReference type="InterPro" id="IPR002100">
    <property type="entry name" value="TF_MADSbox"/>
</dbReference>
<gene>
    <name evidence="7" type="ORF">COCNU_06G019380</name>
</gene>
<dbReference type="Proteomes" id="UP000797356">
    <property type="component" value="Chromosome 6"/>
</dbReference>
<dbReference type="GO" id="GO:0045944">
    <property type="term" value="P:positive regulation of transcription by RNA polymerase II"/>
    <property type="evidence" value="ECO:0007669"/>
    <property type="project" value="InterPro"/>
</dbReference>
<dbReference type="Pfam" id="PF00319">
    <property type="entry name" value="SRF-TF"/>
    <property type="match status" value="1"/>
</dbReference>
<dbReference type="GO" id="GO:0000978">
    <property type="term" value="F:RNA polymerase II cis-regulatory region sequence-specific DNA binding"/>
    <property type="evidence" value="ECO:0007669"/>
    <property type="project" value="TreeGrafter"/>
</dbReference>
<dbReference type="PANTHER" id="PTHR11945:SF776">
    <property type="entry name" value="AGAMOUS-LIKE 50-RELATED"/>
    <property type="match status" value="1"/>
</dbReference>
<dbReference type="EMBL" id="CM017877">
    <property type="protein sequence ID" value="KAG1348109.1"/>
    <property type="molecule type" value="Genomic_DNA"/>
</dbReference>
<dbReference type="PROSITE" id="PS50066">
    <property type="entry name" value="MADS_BOX_2"/>
    <property type="match status" value="1"/>
</dbReference>
<dbReference type="CDD" id="cd00265">
    <property type="entry name" value="MADS_MEF2_like"/>
    <property type="match status" value="1"/>
</dbReference>
<evidence type="ECO:0000313" key="8">
    <source>
        <dbReference type="Proteomes" id="UP000797356"/>
    </source>
</evidence>
<dbReference type="SMART" id="SM00432">
    <property type="entry name" value="MADS"/>
    <property type="match status" value="1"/>
</dbReference>
<dbReference type="PANTHER" id="PTHR11945">
    <property type="entry name" value="MADS BOX PROTEIN"/>
    <property type="match status" value="1"/>
</dbReference>
<dbReference type="PRINTS" id="PR00404">
    <property type="entry name" value="MADSDOMAIN"/>
</dbReference>
<reference evidence="7" key="1">
    <citation type="journal article" date="2017" name="Gigascience">
        <title>The genome draft of coconut (Cocos nucifera).</title>
        <authorList>
            <person name="Xiao Y."/>
            <person name="Xu P."/>
            <person name="Fan H."/>
            <person name="Baudouin L."/>
            <person name="Xia W."/>
            <person name="Bocs S."/>
            <person name="Xu J."/>
            <person name="Li Q."/>
            <person name="Guo A."/>
            <person name="Zhou L."/>
            <person name="Li J."/>
            <person name="Wu Y."/>
            <person name="Ma Z."/>
            <person name="Armero A."/>
            <person name="Issali A.E."/>
            <person name="Liu N."/>
            <person name="Peng M."/>
            <person name="Yang Y."/>
        </authorList>
    </citation>
    <scope>NUCLEOTIDE SEQUENCE</scope>
    <source>
        <tissue evidence="7">Spear leaf of Hainan Tall coconut</tissue>
    </source>
</reference>
<dbReference type="InterPro" id="IPR036879">
    <property type="entry name" value="TF_MADSbox_sf"/>
</dbReference>
<evidence type="ECO:0000256" key="3">
    <source>
        <dbReference type="ARBA" id="ARBA00023125"/>
    </source>
</evidence>
<keyword evidence="5" id="KW-0539">Nucleus</keyword>
<keyword evidence="2" id="KW-0805">Transcription regulation</keyword>
<evidence type="ECO:0000259" key="6">
    <source>
        <dbReference type="PROSITE" id="PS50066"/>
    </source>
</evidence>